<organism evidence="1">
    <name type="scientific">Alexandrium catenella</name>
    <name type="common">Red tide dinoflagellate</name>
    <name type="synonym">Gonyaulax catenella</name>
    <dbReference type="NCBI Taxonomy" id="2925"/>
    <lineage>
        <taxon>Eukaryota</taxon>
        <taxon>Sar</taxon>
        <taxon>Alveolata</taxon>
        <taxon>Dinophyceae</taxon>
        <taxon>Gonyaulacales</taxon>
        <taxon>Pyrocystaceae</taxon>
        <taxon>Alexandrium</taxon>
    </lineage>
</organism>
<gene>
    <name evidence="1" type="ORF">ACAT0790_LOCUS53149</name>
</gene>
<proteinExistence type="predicted"/>
<name>A0A7S1RV43_ALECA</name>
<accession>A0A7S1RV43</accession>
<reference evidence="1" key="1">
    <citation type="submission" date="2021-01" db="EMBL/GenBank/DDBJ databases">
        <authorList>
            <person name="Corre E."/>
            <person name="Pelletier E."/>
            <person name="Niang G."/>
            <person name="Scheremetjew M."/>
            <person name="Finn R."/>
            <person name="Kale V."/>
            <person name="Holt S."/>
            <person name="Cochrane G."/>
            <person name="Meng A."/>
            <person name="Brown T."/>
            <person name="Cohen L."/>
        </authorList>
    </citation>
    <scope>NUCLEOTIDE SEQUENCE</scope>
    <source>
        <strain evidence="1">OF101</strain>
    </source>
</reference>
<sequence length="221" mass="25189">MNWKEAYDNHGVKCGQGLERFADSLWMEKFRISAYPTDKTAMEYAEKDVCKHMFTRMNFNYAMNTRIAPMHMPDIYPKPHVSLQELSTPQTWCYVRASLTCSMPHGHHVPGTGLSIKLVEPGEDVALRDLPMEKILDLAKTNILDLGELLPNAAHIMWPHDKYDPDNVTSEDLSLVKAFNRPTMIMSTDVKKARLFVQGDNVVKFQPGWPQGSVPLEMPLQ</sequence>
<protein>
    <submittedName>
        <fullName evidence="1">Uncharacterized protein</fullName>
    </submittedName>
</protein>
<evidence type="ECO:0000313" key="1">
    <source>
        <dbReference type="EMBL" id="CAD9176380.1"/>
    </source>
</evidence>
<dbReference type="AlphaFoldDB" id="A0A7S1RV43"/>
<dbReference type="EMBL" id="HBGE01089230">
    <property type="protein sequence ID" value="CAD9176380.1"/>
    <property type="molecule type" value="Transcribed_RNA"/>
</dbReference>